<name>A0ACB8BA97_9AGAM</name>
<comment type="caution">
    <text evidence="1">The sequence shown here is derived from an EMBL/GenBank/DDBJ whole genome shotgun (WGS) entry which is preliminary data.</text>
</comment>
<dbReference type="EMBL" id="MU266482">
    <property type="protein sequence ID" value="KAH7922514.1"/>
    <property type="molecule type" value="Genomic_DNA"/>
</dbReference>
<reference evidence="1" key="1">
    <citation type="journal article" date="2021" name="New Phytol.">
        <title>Evolutionary innovations through gain and loss of genes in the ectomycorrhizal Boletales.</title>
        <authorList>
            <person name="Wu G."/>
            <person name="Miyauchi S."/>
            <person name="Morin E."/>
            <person name="Kuo A."/>
            <person name="Drula E."/>
            <person name="Varga T."/>
            <person name="Kohler A."/>
            <person name="Feng B."/>
            <person name="Cao Y."/>
            <person name="Lipzen A."/>
            <person name="Daum C."/>
            <person name="Hundley H."/>
            <person name="Pangilinan J."/>
            <person name="Johnson J."/>
            <person name="Barry K."/>
            <person name="LaButti K."/>
            <person name="Ng V."/>
            <person name="Ahrendt S."/>
            <person name="Min B."/>
            <person name="Choi I.G."/>
            <person name="Park H."/>
            <person name="Plett J.M."/>
            <person name="Magnuson J."/>
            <person name="Spatafora J.W."/>
            <person name="Nagy L.G."/>
            <person name="Henrissat B."/>
            <person name="Grigoriev I.V."/>
            <person name="Yang Z.L."/>
            <person name="Xu J."/>
            <person name="Martin F.M."/>
        </authorList>
    </citation>
    <scope>NUCLEOTIDE SEQUENCE</scope>
    <source>
        <strain evidence="1">KUC20120723A-06</strain>
    </source>
</reference>
<organism evidence="1 2">
    <name type="scientific">Leucogyrophana mollusca</name>
    <dbReference type="NCBI Taxonomy" id="85980"/>
    <lineage>
        <taxon>Eukaryota</taxon>
        <taxon>Fungi</taxon>
        <taxon>Dikarya</taxon>
        <taxon>Basidiomycota</taxon>
        <taxon>Agaricomycotina</taxon>
        <taxon>Agaricomycetes</taxon>
        <taxon>Agaricomycetidae</taxon>
        <taxon>Boletales</taxon>
        <taxon>Boletales incertae sedis</taxon>
        <taxon>Leucogyrophana</taxon>
    </lineage>
</organism>
<accession>A0ACB8BA97</accession>
<dbReference type="Proteomes" id="UP000790709">
    <property type="component" value="Unassembled WGS sequence"/>
</dbReference>
<evidence type="ECO:0000313" key="1">
    <source>
        <dbReference type="EMBL" id="KAH7922514.1"/>
    </source>
</evidence>
<proteinExistence type="predicted"/>
<sequence length="129" mass="14197">MVDVKRPRNASSSTCTSAACFLWEEVDLRAELTQAAATSGGSVQERRWRRSGETILSSSDLRVGDVSPERQRTRCWNTCERASRERVAVAISRVGVGWVVAMEIFCSAAKDEKREGTVGKAVVMYPVGQ</sequence>
<protein>
    <submittedName>
        <fullName evidence="1">Uncharacterized protein</fullName>
    </submittedName>
</protein>
<gene>
    <name evidence="1" type="ORF">BV22DRAFT_652543</name>
</gene>
<evidence type="ECO:0000313" key="2">
    <source>
        <dbReference type="Proteomes" id="UP000790709"/>
    </source>
</evidence>
<keyword evidence="2" id="KW-1185">Reference proteome</keyword>